<evidence type="ECO:0000313" key="5">
    <source>
        <dbReference type="EMBL" id="OCL31420.1"/>
    </source>
</evidence>
<dbReference type="InterPro" id="IPR036388">
    <property type="entry name" value="WH-like_DNA-bd_sf"/>
</dbReference>
<accession>A0A1C0AHC3</accession>
<dbReference type="PROSITE" id="PS50995">
    <property type="entry name" value="HTH_MARR_2"/>
    <property type="match status" value="1"/>
</dbReference>
<dbReference type="EMBL" id="MBQD01000026">
    <property type="protein sequence ID" value="OCL31420.1"/>
    <property type="molecule type" value="Genomic_DNA"/>
</dbReference>
<dbReference type="GO" id="GO:0003700">
    <property type="term" value="F:DNA-binding transcription factor activity"/>
    <property type="evidence" value="ECO:0007669"/>
    <property type="project" value="InterPro"/>
</dbReference>
<comment type="caution">
    <text evidence="5">The sequence shown here is derived from an EMBL/GenBank/DDBJ whole genome shotgun (WGS) entry which is preliminary data.</text>
</comment>
<dbReference type="RefSeq" id="WP_068752656.1">
    <property type="nucleotide sequence ID" value="NZ_MBQD01000026.1"/>
</dbReference>
<evidence type="ECO:0000259" key="4">
    <source>
        <dbReference type="PROSITE" id="PS50995"/>
    </source>
</evidence>
<dbReference type="InterPro" id="IPR000835">
    <property type="entry name" value="HTH_MarR-typ"/>
</dbReference>
<dbReference type="PANTHER" id="PTHR39515">
    <property type="entry name" value="CONSERVED PROTEIN"/>
    <property type="match status" value="1"/>
</dbReference>
<organism evidence="5 6">
    <name type="scientific">Tessaracoccus lapidicaptus</name>
    <dbReference type="NCBI Taxonomy" id="1427523"/>
    <lineage>
        <taxon>Bacteria</taxon>
        <taxon>Bacillati</taxon>
        <taxon>Actinomycetota</taxon>
        <taxon>Actinomycetes</taxon>
        <taxon>Propionibacteriales</taxon>
        <taxon>Propionibacteriaceae</taxon>
        <taxon>Tessaracoccus</taxon>
    </lineage>
</organism>
<keyword evidence="6" id="KW-1185">Reference proteome</keyword>
<proteinExistence type="predicted"/>
<dbReference type="GO" id="GO:0003677">
    <property type="term" value="F:DNA binding"/>
    <property type="evidence" value="ECO:0007669"/>
    <property type="project" value="UniProtKB-KW"/>
</dbReference>
<sequence>MPDYDPQLLTLANDVRVACQRISRRVRFESTSDVAPHQFSVLVYLHFAGPQTPTHLASRDAVSTPSMTRTVNCLADKGLVERSQHPDDGRQILVSLTAEGLRVVEETIANRDTWMLAHIATLSPEQLDLLRRAADLLMEVSHAE</sequence>
<evidence type="ECO:0000256" key="3">
    <source>
        <dbReference type="ARBA" id="ARBA00023163"/>
    </source>
</evidence>
<evidence type="ECO:0000256" key="1">
    <source>
        <dbReference type="ARBA" id="ARBA00023015"/>
    </source>
</evidence>
<keyword evidence="3" id="KW-0804">Transcription</keyword>
<gene>
    <name evidence="5" type="ORF">BCR15_09680</name>
</gene>
<keyword evidence="1" id="KW-0805">Transcription regulation</keyword>
<feature type="domain" description="HTH marR-type" evidence="4">
    <location>
        <begin position="1"/>
        <end position="139"/>
    </location>
</feature>
<dbReference type="SMART" id="SM00347">
    <property type="entry name" value="HTH_MARR"/>
    <property type="match status" value="1"/>
</dbReference>
<dbReference type="Proteomes" id="UP000093501">
    <property type="component" value="Unassembled WGS sequence"/>
</dbReference>
<evidence type="ECO:0000256" key="2">
    <source>
        <dbReference type="ARBA" id="ARBA00023125"/>
    </source>
</evidence>
<reference evidence="6" key="1">
    <citation type="submission" date="2016-07" db="EMBL/GenBank/DDBJ databases">
        <authorList>
            <person name="Florea S."/>
            <person name="Webb J.S."/>
            <person name="Jaromczyk J."/>
            <person name="Schardl C.L."/>
        </authorList>
    </citation>
    <scope>NUCLEOTIDE SEQUENCE [LARGE SCALE GENOMIC DNA]</scope>
    <source>
        <strain evidence="6">IPBSL-7</strain>
    </source>
</reference>
<dbReference type="PRINTS" id="PR00598">
    <property type="entry name" value="HTHMARR"/>
</dbReference>
<keyword evidence="2" id="KW-0238">DNA-binding</keyword>
<dbReference type="PROSITE" id="PS01117">
    <property type="entry name" value="HTH_MARR_1"/>
    <property type="match status" value="1"/>
</dbReference>
<dbReference type="AlphaFoldDB" id="A0A1C0AHC3"/>
<dbReference type="PANTHER" id="PTHR39515:SF2">
    <property type="entry name" value="HTH-TYPE TRANSCRIPTIONAL REGULATOR RV0880"/>
    <property type="match status" value="1"/>
</dbReference>
<name>A0A1C0AHC3_9ACTN</name>
<dbReference type="InterPro" id="IPR023187">
    <property type="entry name" value="Tscrpt_reg_MarR-type_CS"/>
</dbReference>
<dbReference type="Pfam" id="PF01047">
    <property type="entry name" value="MarR"/>
    <property type="match status" value="1"/>
</dbReference>
<dbReference type="InterPro" id="IPR036390">
    <property type="entry name" value="WH_DNA-bd_sf"/>
</dbReference>
<dbReference type="Gene3D" id="1.10.10.10">
    <property type="entry name" value="Winged helix-like DNA-binding domain superfamily/Winged helix DNA-binding domain"/>
    <property type="match status" value="1"/>
</dbReference>
<evidence type="ECO:0000313" key="6">
    <source>
        <dbReference type="Proteomes" id="UP000093501"/>
    </source>
</evidence>
<dbReference type="InterPro" id="IPR052526">
    <property type="entry name" value="HTH-type_Bedaq_tolerance"/>
</dbReference>
<protein>
    <recommendedName>
        <fullName evidence="4">HTH marR-type domain-containing protein</fullName>
    </recommendedName>
</protein>
<dbReference type="SUPFAM" id="SSF46785">
    <property type="entry name" value="Winged helix' DNA-binding domain"/>
    <property type="match status" value="1"/>
</dbReference>